<feature type="region of interest" description="Disordered" evidence="1">
    <location>
        <begin position="1"/>
        <end position="37"/>
    </location>
</feature>
<evidence type="ECO:0000256" key="1">
    <source>
        <dbReference type="SAM" id="MobiDB-lite"/>
    </source>
</evidence>
<gene>
    <name evidence="2" type="ORF">GPUH_LOCUS24468</name>
</gene>
<feature type="compositionally biased region" description="Basic and acidic residues" evidence="1">
    <location>
        <begin position="82"/>
        <end position="92"/>
    </location>
</feature>
<name>A0A183EU27_9BILA</name>
<sequence length="92" mass="10066">MNKDKAKNPEANLPPANTMDIVQGSPSTHKKSDAPLNVEVSPLRDEVALPIPRPDTVPQRKSSIIFPSVHSKLSPQPHIHHSSHDTDLLSQP</sequence>
<accession>A0A183EU27</accession>
<dbReference type="AlphaFoldDB" id="A0A183EU27"/>
<feature type="region of interest" description="Disordered" evidence="1">
    <location>
        <begin position="49"/>
        <end position="92"/>
    </location>
</feature>
<organism evidence="4">
    <name type="scientific">Gongylonema pulchrum</name>
    <dbReference type="NCBI Taxonomy" id="637853"/>
    <lineage>
        <taxon>Eukaryota</taxon>
        <taxon>Metazoa</taxon>
        <taxon>Ecdysozoa</taxon>
        <taxon>Nematoda</taxon>
        <taxon>Chromadorea</taxon>
        <taxon>Rhabditida</taxon>
        <taxon>Spirurina</taxon>
        <taxon>Spiruromorpha</taxon>
        <taxon>Spiruroidea</taxon>
        <taxon>Gongylonematidae</taxon>
        <taxon>Gongylonema</taxon>
    </lineage>
</organism>
<dbReference type="WBParaSite" id="GPUH_0002449801-mRNA-1">
    <property type="protein sequence ID" value="GPUH_0002449801-mRNA-1"/>
    <property type="gene ID" value="GPUH_0002449801"/>
</dbReference>
<dbReference type="EMBL" id="UYRT01101229">
    <property type="protein sequence ID" value="VDN42876.1"/>
    <property type="molecule type" value="Genomic_DNA"/>
</dbReference>
<dbReference type="Proteomes" id="UP000271098">
    <property type="component" value="Unassembled WGS sequence"/>
</dbReference>
<protein>
    <submittedName>
        <fullName evidence="4">PAM2 domain-containing protein</fullName>
    </submittedName>
</protein>
<evidence type="ECO:0000313" key="3">
    <source>
        <dbReference type="Proteomes" id="UP000271098"/>
    </source>
</evidence>
<reference evidence="4" key="1">
    <citation type="submission" date="2016-06" db="UniProtKB">
        <authorList>
            <consortium name="WormBaseParasite"/>
        </authorList>
    </citation>
    <scope>IDENTIFICATION</scope>
</reference>
<evidence type="ECO:0000313" key="2">
    <source>
        <dbReference type="EMBL" id="VDN42876.1"/>
    </source>
</evidence>
<keyword evidence="3" id="KW-1185">Reference proteome</keyword>
<evidence type="ECO:0000313" key="4">
    <source>
        <dbReference type="WBParaSite" id="GPUH_0002449801-mRNA-1"/>
    </source>
</evidence>
<dbReference type="OrthoDB" id="5949865at2759"/>
<reference evidence="2 3" key="2">
    <citation type="submission" date="2018-11" db="EMBL/GenBank/DDBJ databases">
        <authorList>
            <consortium name="Pathogen Informatics"/>
        </authorList>
    </citation>
    <scope>NUCLEOTIDE SEQUENCE [LARGE SCALE GENOMIC DNA]</scope>
</reference>
<proteinExistence type="predicted"/>